<organism evidence="4 5">
    <name type="scientific">Escallonia herrerae</name>
    <dbReference type="NCBI Taxonomy" id="1293975"/>
    <lineage>
        <taxon>Eukaryota</taxon>
        <taxon>Viridiplantae</taxon>
        <taxon>Streptophyta</taxon>
        <taxon>Embryophyta</taxon>
        <taxon>Tracheophyta</taxon>
        <taxon>Spermatophyta</taxon>
        <taxon>Magnoliopsida</taxon>
        <taxon>eudicotyledons</taxon>
        <taxon>Gunneridae</taxon>
        <taxon>Pentapetalae</taxon>
        <taxon>asterids</taxon>
        <taxon>campanulids</taxon>
        <taxon>Escalloniales</taxon>
        <taxon>Escalloniaceae</taxon>
        <taxon>Escallonia</taxon>
    </lineage>
</organism>
<dbReference type="AlphaFoldDB" id="A0AA88W3G1"/>
<evidence type="ECO:0000313" key="5">
    <source>
        <dbReference type="Proteomes" id="UP001188597"/>
    </source>
</evidence>
<keyword evidence="5" id="KW-1185">Reference proteome</keyword>
<proteinExistence type="predicted"/>
<dbReference type="EMBL" id="JAVXUP010000925">
    <property type="protein sequence ID" value="KAK3018653.1"/>
    <property type="molecule type" value="Genomic_DNA"/>
</dbReference>
<evidence type="ECO:0000256" key="3">
    <source>
        <dbReference type="SAM" id="MobiDB-lite"/>
    </source>
</evidence>
<evidence type="ECO:0000313" key="4">
    <source>
        <dbReference type="EMBL" id="KAK3018653.1"/>
    </source>
</evidence>
<dbReference type="InterPro" id="IPR025875">
    <property type="entry name" value="Leu-rich_rpt_4"/>
</dbReference>
<protein>
    <submittedName>
        <fullName evidence="4">Uncharacterized protein</fullName>
    </submittedName>
</protein>
<reference evidence="4" key="1">
    <citation type="submission" date="2022-12" db="EMBL/GenBank/DDBJ databases">
        <title>Draft genome assemblies for two species of Escallonia (Escalloniales).</title>
        <authorList>
            <person name="Chanderbali A."/>
            <person name="Dervinis C."/>
            <person name="Anghel I."/>
            <person name="Soltis D."/>
            <person name="Soltis P."/>
            <person name="Zapata F."/>
        </authorList>
    </citation>
    <scope>NUCLEOTIDE SEQUENCE</scope>
    <source>
        <strain evidence="4">UCBG64.0493</strain>
        <tissue evidence="4">Leaf</tissue>
    </source>
</reference>
<dbReference type="InterPro" id="IPR001611">
    <property type="entry name" value="Leu-rich_rpt"/>
</dbReference>
<dbReference type="FunFam" id="3.80.10.10:FF:000320">
    <property type="entry name" value="Protein phosphatase 1 regulatory subunit pprA"/>
    <property type="match status" value="1"/>
</dbReference>
<feature type="compositionally biased region" description="Polar residues" evidence="3">
    <location>
        <begin position="660"/>
        <end position="671"/>
    </location>
</feature>
<dbReference type="GO" id="GO:0006952">
    <property type="term" value="P:defense response"/>
    <property type="evidence" value="ECO:0007669"/>
    <property type="project" value="UniProtKB-ARBA"/>
</dbReference>
<sequence>MTPICPDATIDPRPPQATVSPVCPTLVHIHENSNFGHRPFLTSFEEVLVIIARPTPTPLMPEGTSPLSDRLAAATKSNSSRTSNRMVRFSCFITNIHAQKPKKTVQLTTEAMQKALEDCSKDQTSTTFTRLTGTTSLHVIGQGDTLKNSGDNVKSFSSVECDSKSEDIKIKHDMESDNGIHKSANMRKSHSLGSGLDSKGRISGDNDVEDETEKGLSWAGSHDHSGLVVPAGCKDPEISLPDQSQEALPADSFRLKPQQSEKEGHGNSDTQFSGECSNHTPHTPPAIVKSSSLPNMVSYEHCTSAYFVRRSRSSEDLNALESRRKEMLIPESRIEAVEDIKRDNSILDNEKPNAENLRDDSYDTYNYVTYRLEELPGRDFKVKRIEEWVMNLQHCGPLEETTELSADGEGESSDAVLDSSAARLDSKVTPATEAAKRYISSLSATATTAQLANHGLVVIPFLSAFASLRVLNLLGNSIVRITAGALPRGLHYLNLSKNNISTIEGLRELTRLRVLDLSYNRLLRIGHGLASCSSLKELYLAGNKISEVEGLHRLLKLNVLDLRFNKISTTKCLGQLAANYNSLQAISLEGNPAQKNVGDEQLKKYLQGLLPRLAYFNRQSIKVGSLKDATDRSARLSITAHQSDRGLRSELKTMRKGLHSSASSKMPSLSNHARKGQAVASLKPSRDKHGRLPSAGTKTTTHRPLFHDLGSKLLSFGPDLAILRSRSEGTLGAAP</sequence>
<dbReference type="Gene3D" id="3.80.10.10">
    <property type="entry name" value="Ribonuclease Inhibitor"/>
    <property type="match status" value="1"/>
</dbReference>
<gene>
    <name evidence="4" type="ORF">RJ639_002706</name>
</gene>
<feature type="compositionally biased region" description="Basic and acidic residues" evidence="3">
    <location>
        <begin position="167"/>
        <end position="180"/>
    </location>
</feature>
<dbReference type="InterPro" id="IPR003591">
    <property type="entry name" value="Leu-rich_rpt_typical-subtyp"/>
</dbReference>
<name>A0AA88W3G1_9ASTE</name>
<feature type="region of interest" description="Disordered" evidence="3">
    <location>
        <begin position="257"/>
        <end position="291"/>
    </location>
</feature>
<dbReference type="InterPro" id="IPR032675">
    <property type="entry name" value="LRR_dom_sf"/>
</dbReference>
<dbReference type="SMART" id="SM00369">
    <property type="entry name" value="LRR_TYP"/>
    <property type="match status" value="3"/>
</dbReference>
<evidence type="ECO:0000256" key="2">
    <source>
        <dbReference type="ARBA" id="ARBA00022737"/>
    </source>
</evidence>
<dbReference type="PANTHER" id="PTHR15454">
    <property type="entry name" value="NISCHARIN RELATED"/>
    <property type="match status" value="1"/>
</dbReference>
<dbReference type="GO" id="GO:0005737">
    <property type="term" value="C:cytoplasm"/>
    <property type="evidence" value="ECO:0007669"/>
    <property type="project" value="TreeGrafter"/>
</dbReference>
<accession>A0AA88W3G1</accession>
<dbReference type="SMART" id="SM00365">
    <property type="entry name" value="LRR_SD22"/>
    <property type="match status" value="4"/>
</dbReference>
<feature type="region of interest" description="Disordered" evidence="3">
    <location>
        <begin position="167"/>
        <end position="223"/>
    </location>
</feature>
<evidence type="ECO:0000256" key="1">
    <source>
        <dbReference type="ARBA" id="ARBA00022614"/>
    </source>
</evidence>
<comment type="caution">
    <text evidence="4">The sequence shown here is derived from an EMBL/GenBank/DDBJ whole genome shotgun (WGS) entry which is preliminary data.</text>
</comment>
<dbReference type="PANTHER" id="PTHR15454:SF7">
    <property type="entry name" value="OS07G0106100 PROTEIN"/>
    <property type="match status" value="1"/>
</dbReference>
<dbReference type="Proteomes" id="UP001188597">
    <property type="component" value="Unassembled WGS sequence"/>
</dbReference>
<keyword evidence="1" id="KW-0433">Leucine-rich repeat</keyword>
<feature type="region of interest" description="Disordered" evidence="3">
    <location>
        <begin position="655"/>
        <end position="704"/>
    </location>
</feature>
<keyword evidence="2" id="KW-0677">Repeat</keyword>
<dbReference type="GO" id="GO:0051707">
    <property type="term" value="P:response to other organism"/>
    <property type="evidence" value="ECO:0007669"/>
    <property type="project" value="UniProtKB-ARBA"/>
</dbReference>
<dbReference type="PROSITE" id="PS51450">
    <property type="entry name" value="LRR"/>
    <property type="match status" value="3"/>
</dbReference>
<dbReference type="SUPFAM" id="SSF52075">
    <property type="entry name" value="Outer arm dynein light chain 1"/>
    <property type="match status" value="1"/>
</dbReference>
<feature type="compositionally biased region" description="Polar residues" evidence="3">
    <location>
        <begin position="267"/>
        <end position="281"/>
    </location>
</feature>
<dbReference type="Pfam" id="PF12799">
    <property type="entry name" value="LRR_4"/>
    <property type="match status" value="1"/>
</dbReference>
<dbReference type="Pfam" id="PF13855">
    <property type="entry name" value="LRR_8"/>
    <property type="match status" value="1"/>
</dbReference>